<gene>
    <name evidence="2" type="ORF">ACFSVL_16840</name>
</gene>
<proteinExistence type="predicted"/>
<accession>A0ABW5H6Z3</accession>
<organism evidence="2 3">
    <name type="scientific">Amycolatopsis silviterrae</name>
    <dbReference type="NCBI Taxonomy" id="1656914"/>
    <lineage>
        <taxon>Bacteria</taxon>
        <taxon>Bacillati</taxon>
        <taxon>Actinomycetota</taxon>
        <taxon>Actinomycetes</taxon>
        <taxon>Pseudonocardiales</taxon>
        <taxon>Pseudonocardiaceae</taxon>
        <taxon>Amycolatopsis</taxon>
    </lineage>
</organism>
<dbReference type="InterPro" id="IPR037523">
    <property type="entry name" value="VOC_core"/>
</dbReference>
<reference evidence="3" key="1">
    <citation type="journal article" date="2019" name="Int. J. Syst. Evol. Microbiol.">
        <title>The Global Catalogue of Microorganisms (GCM) 10K type strain sequencing project: providing services to taxonomists for standard genome sequencing and annotation.</title>
        <authorList>
            <consortium name="The Broad Institute Genomics Platform"/>
            <consortium name="The Broad Institute Genome Sequencing Center for Infectious Disease"/>
            <person name="Wu L."/>
            <person name="Ma J."/>
        </authorList>
    </citation>
    <scope>NUCLEOTIDE SEQUENCE [LARGE SCALE GENOMIC DNA]</scope>
    <source>
        <strain evidence="3">CGMCC 4.7641</strain>
    </source>
</reference>
<dbReference type="Pfam" id="PF00903">
    <property type="entry name" value="Glyoxalase"/>
    <property type="match status" value="1"/>
</dbReference>
<dbReference type="Proteomes" id="UP001597483">
    <property type="component" value="Unassembled WGS sequence"/>
</dbReference>
<evidence type="ECO:0000313" key="3">
    <source>
        <dbReference type="Proteomes" id="UP001597483"/>
    </source>
</evidence>
<comment type="caution">
    <text evidence="2">The sequence shown here is derived from an EMBL/GenBank/DDBJ whole genome shotgun (WGS) entry which is preliminary data.</text>
</comment>
<keyword evidence="3" id="KW-1185">Reference proteome</keyword>
<dbReference type="Gene3D" id="3.10.180.10">
    <property type="entry name" value="2,3-Dihydroxybiphenyl 1,2-Dioxygenase, domain 1"/>
    <property type="match status" value="1"/>
</dbReference>
<dbReference type="InterPro" id="IPR029068">
    <property type="entry name" value="Glyas_Bleomycin-R_OHBP_Dase"/>
</dbReference>
<evidence type="ECO:0000259" key="1">
    <source>
        <dbReference type="PROSITE" id="PS51819"/>
    </source>
</evidence>
<dbReference type="InterPro" id="IPR052164">
    <property type="entry name" value="Anthracycline_SecMetBiosynth"/>
</dbReference>
<name>A0ABW5H6Z3_9PSEU</name>
<dbReference type="InterPro" id="IPR004360">
    <property type="entry name" value="Glyas_Fos-R_dOase_dom"/>
</dbReference>
<sequence length="113" mass="11711">MTEIGNVLYPVPDVAKAVAFYRDALGLPLKFADGDRYAAMDGGRATLAIAGPEEDVTGGRPAASYKVADVSAVVSSLEAAGATVVRPPAEGPHEIRAVLTDPWGNPFVVYGPK</sequence>
<feature type="domain" description="VOC" evidence="1">
    <location>
        <begin position="3"/>
        <end position="112"/>
    </location>
</feature>
<dbReference type="EMBL" id="JBHUKS010000011">
    <property type="protein sequence ID" value="MFD2469057.1"/>
    <property type="molecule type" value="Genomic_DNA"/>
</dbReference>
<dbReference type="PROSITE" id="PS51819">
    <property type="entry name" value="VOC"/>
    <property type="match status" value="1"/>
</dbReference>
<dbReference type="PANTHER" id="PTHR33993">
    <property type="entry name" value="GLYOXALASE-RELATED"/>
    <property type="match status" value="1"/>
</dbReference>
<dbReference type="RefSeq" id="WP_378305146.1">
    <property type="nucleotide sequence ID" value="NZ_JBHUKS010000011.1"/>
</dbReference>
<evidence type="ECO:0000313" key="2">
    <source>
        <dbReference type="EMBL" id="MFD2469057.1"/>
    </source>
</evidence>
<protein>
    <submittedName>
        <fullName evidence="2">VOC family protein</fullName>
    </submittedName>
</protein>
<dbReference type="SUPFAM" id="SSF54593">
    <property type="entry name" value="Glyoxalase/Bleomycin resistance protein/Dihydroxybiphenyl dioxygenase"/>
    <property type="match status" value="1"/>
</dbReference>